<dbReference type="GO" id="GO:0005886">
    <property type="term" value="C:plasma membrane"/>
    <property type="evidence" value="ECO:0007669"/>
    <property type="project" value="UniProtKB-SubCell"/>
</dbReference>
<evidence type="ECO:0000256" key="4">
    <source>
        <dbReference type="ARBA" id="ARBA00023065"/>
    </source>
</evidence>
<organism evidence="9 10">
    <name type="scientific">Henriciella barbarensis</name>
    <dbReference type="NCBI Taxonomy" id="86342"/>
    <lineage>
        <taxon>Bacteria</taxon>
        <taxon>Pseudomonadati</taxon>
        <taxon>Pseudomonadota</taxon>
        <taxon>Alphaproteobacteria</taxon>
        <taxon>Hyphomonadales</taxon>
        <taxon>Hyphomonadaceae</taxon>
        <taxon>Henriciella</taxon>
    </lineage>
</organism>
<dbReference type="HAMAP" id="MF_01416">
    <property type="entry name" value="ATP_synth_delta_bact"/>
    <property type="match status" value="1"/>
</dbReference>
<dbReference type="Proteomes" id="UP000265431">
    <property type="component" value="Unassembled WGS sequence"/>
</dbReference>
<evidence type="ECO:0000256" key="1">
    <source>
        <dbReference type="ARBA" id="ARBA00004370"/>
    </source>
</evidence>
<evidence type="ECO:0000256" key="5">
    <source>
        <dbReference type="ARBA" id="ARBA00023136"/>
    </source>
</evidence>
<gene>
    <name evidence="8 9" type="primary">atpH</name>
    <name evidence="9" type="ORF">D1224_06985</name>
</gene>
<comment type="function">
    <text evidence="8">This protein is part of the stalk that links CF(0) to CF(1). It either transmits conformational changes from CF(0) to CF(1) or is implicated in proton conduction.</text>
</comment>
<keyword evidence="8" id="KW-1003">Cell membrane</keyword>
<comment type="caution">
    <text evidence="9">The sequence shown here is derived from an EMBL/GenBank/DDBJ whole genome shotgun (WGS) entry which is preliminary data.</text>
</comment>
<keyword evidence="9" id="KW-0378">Hydrolase</keyword>
<dbReference type="SUPFAM" id="SSF47928">
    <property type="entry name" value="N-terminal domain of the delta subunit of the F1F0-ATP synthase"/>
    <property type="match status" value="1"/>
</dbReference>
<keyword evidence="5 8" id="KW-0472">Membrane</keyword>
<sequence>MAASSASHANETARRYASALFDLAKDKGELATVDSDLKSLTAMAADSEDLRRLLESPAFAREDKAKALQALASAAKLSTLVSNFLATMATNGRSSDITGAASHFDQLYAKHRGVKRAVARTAEEMTAEQRQKLEAILAKAVGSDVELETEVVPALIGGIQLRVGSTLVDASVASKLERMNTAMKGA</sequence>
<comment type="function">
    <text evidence="8">F(1)F(0) ATP synthase produces ATP from ADP in the presence of a proton or sodium gradient. F-type ATPases consist of two structural domains, F(1) containing the extramembraneous catalytic core and F(0) containing the membrane proton channel, linked together by a central stalk and a peripheral stalk. During catalysis, ATP synthesis in the catalytic domain of F(1) is coupled via a rotary mechanism of the central stalk subunits to proton translocation.</text>
</comment>
<dbReference type="RefSeq" id="WP_119379175.1">
    <property type="nucleotide sequence ID" value="NZ_QWGB01000005.1"/>
</dbReference>
<dbReference type="Pfam" id="PF00213">
    <property type="entry name" value="OSCP"/>
    <property type="match status" value="1"/>
</dbReference>
<dbReference type="GO" id="GO:0016787">
    <property type="term" value="F:hydrolase activity"/>
    <property type="evidence" value="ECO:0007669"/>
    <property type="project" value="UniProtKB-KW"/>
</dbReference>
<dbReference type="Gene3D" id="1.10.520.20">
    <property type="entry name" value="N-terminal domain of the delta subunit of the F1F0-ATP synthase"/>
    <property type="match status" value="1"/>
</dbReference>
<proteinExistence type="inferred from homology"/>
<keyword evidence="4 8" id="KW-0406">Ion transport</keyword>
<evidence type="ECO:0000313" key="10">
    <source>
        <dbReference type="Proteomes" id="UP000265431"/>
    </source>
</evidence>
<comment type="similarity">
    <text evidence="8">Belongs to the ATPase delta chain family.</text>
</comment>
<keyword evidence="3 8" id="KW-0375">Hydrogen ion transport</keyword>
<dbReference type="AlphaFoldDB" id="A0A399QXX0"/>
<protein>
    <recommendedName>
        <fullName evidence="8">ATP synthase subunit delta</fullName>
    </recommendedName>
    <alternativeName>
        <fullName evidence="8">ATP synthase F(1) sector subunit delta</fullName>
    </alternativeName>
    <alternativeName>
        <fullName evidence="8">F-type ATPase subunit delta</fullName>
        <shortName evidence="8">F-ATPase subunit delta</shortName>
    </alternativeName>
</protein>
<dbReference type="EMBL" id="QWGB01000005">
    <property type="protein sequence ID" value="RIJ23986.1"/>
    <property type="molecule type" value="Genomic_DNA"/>
</dbReference>
<comment type="subcellular location">
    <subcellularLocation>
        <location evidence="8">Cell membrane</location>
        <topology evidence="8">Peripheral membrane protein</topology>
    </subcellularLocation>
    <subcellularLocation>
        <location evidence="1">Membrane</location>
    </subcellularLocation>
</comment>
<keyword evidence="7 8" id="KW-0066">ATP synthesis</keyword>
<dbReference type="GO" id="GO:0046933">
    <property type="term" value="F:proton-transporting ATP synthase activity, rotational mechanism"/>
    <property type="evidence" value="ECO:0007669"/>
    <property type="project" value="UniProtKB-UniRule"/>
</dbReference>
<dbReference type="InterPro" id="IPR026015">
    <property type="entry name" value="ATP_synth_OSCP/delta_N_sf"/>
</dbReference>
<dbReference type="NCBIfam" id="TIGR01145">
    <property type="entry name" value="ATP_synt_delta"/>
    <property type="match status" value="1"/>
</dbReference>
<reference evidence="9 10" key="1">
    <citation type="submission" date="2018-08" db="EMBL/GenBank/DDBJ databases">
        <title>Henriciella mobilis sp. nov., isolated from seawater.</title>
        <authorList>
            <person name="Cheng H."/>
            <person name="Wu Y.-H."/>
            <person name="Xu X.-W."/>
            <person name="Guo L.-L."/>
        </authorList>
    </citation>
    <scope>NUCLEOTIDE SEQUENCE [LARGE SCALE GENOMIC DNA]</scope>
    <source>
        <strain evidence="9 10">CCUG66934</strain>
    </source>
</reference>
<evidence type="ECO:0000313" key="9">
    <source>
        <dbReference type="EMBL" id="RIJ23986.1"/>
    </source>
</evidence>
<keyword evidence="2 8" id="KW-0813">Transport</keyword>
<dbReference type="GO" id="GO:0045259">
    <property type="term" value="C:proton-transporting ATP synthase complex"/>
    <property type="evidence" value="ECO:0007669"/>
    <property type="project" value="UniProtKB-KW"/>
</dbReference>
<keyword evidence="10" id="KW-1185">Reference proteome</keyword>
<evidence type="ECO:0000256" key="8">
    <source>
        <dbReference type="HAMAP-Rule" id="MF_01416"/>
    </source>
</evidence>
<dbReference type="InterPro" id="IPR000711">
    <property type="entry name" value="ATPase_OSCP/dsu"/>
</dbReference>
<keyword evidence="6 8" id="KW-0139">CF(1)</keyword>
<evidence type="ECO:0000256" key="7">
    <source>
        <dbReference type="ARBA" id="ARBA00023310"/>
    </source>
</evidence>
<dbReference type="PANTHER" id="PTHR11910">
    <property type="entry name" value="ATP SYNTHASE DELTA CHAIN"/>
    <property type="match status" value="1"/>
</dbReference>
<evidence type="ECO:0000256" key="6">
    <source>
        <dbReference type="ARBA" id="ARBA00023196"/>
    </source>
</evidence>
<accession>A0A399QXX0</accession>
<evidence type="ECO:0000256" key="2">
    <source>
        <dbReference type="ARBA" id="ARBA00022448"/>
    </source>
</evidence>
<evidence type="ECO:0000256" key="3">
    <source>
        <dbReference type="ARBA" id="ARBA00022781"/>
    </source>
</evidence>
<name>A0A399QXX0_9PROT</name>
<dbReference type="PRINTS" id="PR00125">
    <property type="entry name" value="ATPASEDELTA"/>
</dbReference>
<dbReference type="OrthoDB" id="9796185at2"/>